<sequence>MLPAPCLLCHSFAPPDPAVAGVCCHSDHFRFAELDLPITNKLIKIRYAFELLTNALWKRDYDLFGIDEHSESFLVGEFQVLVTSMVYSGSLRCAHAIHQCLEEESDGVAGKSHHLERRDMERSLSPMVADNKVTGRLAIGLQFQRLSRFGNVSTAVAKIENRDDFVIFTGVGKGQ</sequence>
<protein>
    <submittedName>
        <fullName evidence="1">Uncharacterized protein</fullName>
    </submittedName>
</protein>
<reference evidence="1 2" key="1">
    <citation type="submission" date="2020-08" db="EMBL/GenBank/DDBJ databases">
        <title>Plant Genome Project.</title>
        <authorList>
            <person name="Zhang R.-G."/>
        </authorList>
    </citation>
    <scope>NUCLEOTIDE SEQUENCE [LARGE SCALE GENOMIC DNA]</scope>
    <source>
        <tissue evidence="1">Rhizome</tissue>
    </source>
</reference>
<dbReference type="AlphaFoldDB" id="A0A8J5C685"/>
<accession>A0A8J5C685</accession>
<comment type="caution">
    <text evidence="1">The sequence shown here is derived from an EMBL/GenBank/DDBJ whole genome shotgun (WGS) entry which is preliminary data.</text>
</comment>
<dbReference type="EMBL" id="JACMSC010000019">
    <property type="protein sequence ID" value="KAG6473920.1"/>
    <property type="molecule type" value="Genomic_DNA"/>
</dbReference>
<evidence type="ECO:0000313" key="1">
    <source>
        <dbReference type="EMBL" id="KAG6473920.1"/>
    </source>
</evidence>
<name>A0A8J5C685_ZINOF</name>
<organism evidence="1 2">
    <name type="scientific">Zingiber officinale</name>
    <name type="common">Ginger</name>
    <name type="synonym">Amomum zingiber</name>
    <dbReference type="NCBI Taxonomy" id="94328"/>
    <lineage>
        <taxon>Eukaryota</taxon>
        <taxon>Viridiplantae</taxon>
        <taxon>Streptophyta</taxon>
        <taxon>Embryophyta</taxon>
        <taxon>Tracheophyta</taxon>
        <taxon>Spermatophyta</taxon>
        <taxon>Magnoliopsida</taxon>
        <taxon>Liliopsida</taxon>
        <taxon>Zingiberales</taxon>
        <taxon>Zingiberaceae</taxon>
        <taxon>Zingiber</taxon>
    </lineage>
</organism>
<keyword evidence="2" id="KW-1185">Reference proteome</keyword>
<evidence type="ECO:0000313" key="2">
    <source>
        <dbReference type="Proteomes" id="UP000734854"/>
    </source>
</evidence>
<gene>
    <name evidence="1" type="ORF">ZIOFF_067840</name>
</gene>
<dbReference type="Proteomes" id="UP000734854">
    <property type="component" value="Unassembled WGS sequence"/>
</dbReference>
<proteinExistence type="predicted"/>